<comment type="pathway">
    <text evidence="1">Polyol metabolism; glycerol degradation via glycerol kinase pathway; sn-glycerol 3-phosphate from glycerol: step 1/1.</text>
</comment>
<dbReference type="AlphaFoldDB" id="A0A7J7IPD8"/>
<comment type="similarity">
    <text evidence="2 10">Belongs to the FGGY kinase family.</text>
</comment>
<dbReference type="InterPro" id="IPR018483">
    <property type="entry name" value="Carb_kinase_FGGY_CS"/>
</dbReference>
<evidence type="ECO:0000259" key="13">
    <source>
        <dbReference type="Pfam" id="PF02782"/>
    </source>
</evidence>
<keyword evidence="4 10" id="KW-0808">Transferase</keyword>
<evidence type="ECO:0000313" key="14">
    <source>
        <dbReference type="EMBL" id="KAF6004424.1"/>
    </source>
</evidence>
<evidence type="ECO:0000256" key="9">
    <source>
        <dbReference type="ARBA" id="ARBA00043149"/>
    </source>
</evidence>
<dbReference type="FunFam" id="3.30.420.40:FF:000108">
    <property type="entry name" value="Glycerol kinase, glycosomal"/>
    <property type="match status" value="1"/>
</dbReference>
<evidence type="ECO:0000256" key="1">
    <source>
        <dbReference type="ARBA" id="ARBA00005190"/>
    </source>
</evidence>
<gene>
    <name evidence="14" type="ORF">F1559_002011</name>
</gene>
<feature type="domain" description="Carbohydrate kinase FGGY C-terminal" evidence="13">
    <location>
        <begin position="307"/>
        <end position="500"/>
    </location>
</feature>
<keyword evidence="15" id="KW-1185">Reference proteome</keyword>
<sequence length="537" mass="59000">MDHKRYVLALDQGTTSTRAILFDFVESTVVASHQLNHKQHFPQAGWVEHDPLEILRNARLCIAAVCHQAETKGISPLKDIQCLGLTNQRETVVAWDRTTGQPLHPAIVWQDTRTRDLCAALTTVSETSASLETKPASLRASRKGGSKSPIRKRQRGSSAVTDHGVDRFREITGLPISTYFSGTKYKWLIENVPQVRKGIEDGTVLLGTIDSWLAYHLTEERVHITDVTNASRSLLMDLRSHHWHGQLLDIFGVPKEALPVIRSSAERYGTLTSTECALDGRIPLAGILGDQHAAMLGQACLRTDDVKCTYGTGCFLMLHTGEKRIHSRHGLLTAPAYQLGRDQPVLYALEGSVAIAGAGLEWLREQLCLIRDIQEVEPLARSVPDTGDVYLVPAFNGLFAPRWRADARGVLVGMTQFTNRAHIARAMLEQVCFQTTEVIEAALADLGQETSALQMLRVDGGMTANKLLLQLQADLLGVPVVRPQIVEATALGAAAAAALATGVLRRVDQVRELWREDLVFTPSISDMERSTTAPALE</sequence>
<dbReference type="GO" id="GO:0005739">
    <property type="term" value="C:mitochondrion"/>
    <property type="evidence" value="ECO:0007669"/>
    <property type="project" value="TreeGrafter"/>
</dbReference>
<dbReference type="GO" id="GO:0006641">
    <property type="term" value="P:triglyceride metabolic process"/>
    <property type="evidence" value="ECO:0007669"/>
    <property type="project" value="TreeGrafter"/>
</dbReference>
<dbReference type="PROSITE" id="PS00933">
    <property type="entry name" value="FGGY_KINASES_1"/>
    <property type="match status" value="1"/>
</dbReference>
<evidence type="ECO:0000256" key="10">
    <source>
        <dbReference type="RuleBase" id="RU003733"/>
    </source>
</evidence>
<evidence type="ECO:0000259" key="12">
    <source>
        <dbReference type="Pfam" id="PF00370"/>
    </source>
</evidence>
<protein>
    <recommendedName>
        <fullName evidence="3">glycerol kinase</fullName>
        <ecNumber evidence="3">2.7.1.30</ecNumber>
    </recommendedName>
    <alternativeName>
        <fullName evidence="9">ATP:glycerol 3-phosphotransferase</fullName>
    </alternativeName>
</protein>
<reference evidence="14 15" key="1">
    <citation type="journal article" date="2020" name="J. Phycol.">
        <title>Comparative genome analysis reveals Cyanidiococcus gen. nov., a new extremophilic red algal genus sister to Cyanidioschyzon (Cyanidioschyzonaceae, Rhodophyta).</title>
        <authorList>
            <person name="Liu S.-L."/>
            <person name="Chiang Y.-R."/>
            <person name="Yoon H.S."/>
            <person name="Fu H.-Y."/>
        </authorList>
    </citation>
    <scope>NUCLEOTIDE SEQUENCE [LARGE SCALE GENOMIC DNA]</scope>
    <source>
        <strain evidence="14 15">THAL066</strain>
    </source>
</reference>
<dbReference type="InterPro" id="IPR000577">
    <property type="entry name" value="Carb_kinase_FGGY"/>
</dbReference>
<proteinExistence type="inferred from homology"/>
<accession>A0A7J7IPD8</accession>
<dbReference type="Gene3D" id="3.30.420.40">
    <property type="match status" value="2"/>
</dbReference>
<evidence type="ECO:0000256" key="8">
    <source>
        <dbReference type="ARBA" id="ARBA00022840"/>
    </source>
</evidence>
<dbReference type="InterPro" id="IPR018484">
    <property type="entry name" value="FGGY_N"/>
</dbReference>
<dbReference type="Proteomes" id="UP000530660">
    <property type="component" value="Unassembled WGS sequence"/>
</dbReference>
<dbReference type="PROSITE" id="PS00445">
    <property type="entry name" value="FGGY_KINASES_2"/>
    <property type="match status" value="1"/>
</dbReference>
<feature type="domain" description="Carbohydrate kinase FGGY N-terminal" evidence="12">
    <location>
        <begin position="164"/>
        <end position="297"/>
    </location>
</feature>
<evidence type="ECO:0000256" key="11">
    <source>
        <dbReference type="SAM" id="MobiDB-lite"/>
    </source>
</evidence>
<dbReference type="InterPro" id="IPR018485">
    <property type="entry name" value="FGGY_C"/>
</dbReference>
<dbReference type="Pfam" id="PF02782">
    <property type="entry name" value="FGGY_C"/>
    <property type="match status" value="1"/>
</dbReference>
<evidence type="ECO:0000256" key="4">
    <source>
        <dbReference type="ARBA" id="ARBA00022679"/>
    </source>
</evidence>
<dbReference type="UniPathway" id="UPA00618">
    <property type="reaction ID" value="UER00672"/>
</dbReference>
<dbReference type="EC" id="2.7.1.30" evidence="3"/>
<dbReference type="GO" id="GO:0004370">
    <property type="term" value="F:glycerol kinase activity"/>
    <property type="evidence" value="ECO:0007669"/>
    <property type="project" value="UniProtKB-EC"/>
</dbReference>
<keyword evidence="5" id="KW-0547">Nucleotide-binding</keyword>
<dbReference type="GO" id="GO:0046167">
    <property type="term" value="P:glycerol-3-phosphate biosynthetic process"/>
    <property type="evidence" value="ECO:0007669"/>
    <property type="project" value="TreeGrafter"/>
</dbReference>
<evidence type="ECO:0000256" key="7">
    <source>
        <dbReference type="ARBA" id="ARBA00022798"/>
    </source>
</evidence>
<feature type="compositionally biased region" description="Basic residues" evidence="11">
    <location>
        <begin position="140"/>
        <end position="155"/>
    </location>
</feature>
<evidence type="ECO:0000256" key="3">
    <source>
        <dbReference type="ARBA" id="ARBA00012099"/>
    </source>
</evidence>
<evidence type="ECO:0000256" key="6">
    <source>
        <dbReference type="ARBA" id="ARBA00022777"/>
    </source>
</evidence>
<keyword evidence="6 10" id="KW-0418">Kinase</keyword>
<dbReference type="EMBL" id="VWRR01000003">
    <property type="protein sequence ID" value="KAF6004424.1"/>
    <property type="molecule type" value="Genomic_DNA"/>
</dbReference>
<keyword evidence="7" id="KW-0319">Glycerol metabolism</keyword>
<dbReference type="Pfam" id="PF00370">
    <property type="entry name" value="FGGY_N"/>
    <property type="match status" value="2"/>
</dbReference>
<dbReference type="GO" id="GO:0019563">
    <property type="term" value="P:glycerol catabolic process"/>
    <property type="evidence" value="ECO:0007669"/>
    <property type="project" value="UniProtKB-UniPathway"/>
</dbReference>
<dbReference type="InterPro" id="IPR043129">
    <property type="entry name" value="ATPase_NBD"/>
</dbReference>
<evidence type="ECO:0000256" key="2">
    <source>
        <dbReference type="ARBA" id="ARBA00009156"/>
    </source>
</evidence>
<evidence type="ECO:0000313" key="15">
    <source>
        <dbReference type="Proteomes" id="UP000530660"/>
    </source>
</evidence>
<dbReference type="OrthoDB" id="5422795at2759"/>
<feature type="region of interest" description="Disordered" evidence="11">
    <location>
        <begin position="132"/>
        <end position="161"/>
    </location>
</feature>
<dbReference type="PANTHER" id="PTHR10196">
    <property type="entry name" value="SUGAR KINASE"/>
    <property type="match status" value="1"/>
</dbReference>
<dbReference type="GO" id="GO:0005524">
    <property type="term" value="F:ATP binding"/>
    <property type="evidence" value="ECO:0007669"/>
    <property type="project" value="UniProtKB-KW"/>
</dbReference>
<dbReference type="SUPFAM" id="SSF53067">
    <property type="entry name" value="Actin-like ATPase domain"/>
    <property type="match status" value="2"/>
</dbReference>
<dbReference type="PANTHER" id="PTHR10196:SF69">
    <property type="entry name" value="GLYCEROL KINASE"/>
    <property type="match status" value="1"/>
</dbReference>
<comment type="caution">
    <text evidence="14">The sequence shown here is derived from an EMBL/GenBank/DDBJ whole genome shotgun (WGS) entry which is preliminary data.</text>
</comment>
<keyword evidence="8" id="KW-0067">ATP-binding</keyword>
<name>A0A7J7IPD8_9RHOD</name>
<feature type="domain" description="Carbohydrate kinase FGGY N-terminal" evidence="12">
    <location>
        <begin position="6"/>
        <end position="123"/>
    </location>
</feature>
<organism evidence="14 15">
    <name type="scientific">Cyanidiococcus yangmingshanensis</name>
    <dbReference type="NCBI Taxonomy" id="2690220"/>
    <lineage>
        <taxon>Eukaryota</taxon>
        <taxon>Rhodophyta</taxon>
        <taxon>Bangiophyceae</taxon>
        <taxon>Cyanidiales</taxon>
        <taxon>Cyanidiaceae</taxon>
        <taxon>Cyanidiococcus</taxon>
    </lineage>
</organism>
<dbReference type="PIRSF" id="PIRSF000538">
    <property type="entry name" value="GlpK"/>
    <property type="match status" value="1"/>
</dbReference>
<evidence type="ECO:0000256" key="5">
    <source>
        <dbReference type="ARBA" id="ARBA00022741"/>
    </source>
</evidence>